<dbReference type="EMBL" id="AUWU02000004">
    <property type="protein sequence ID" value="KAH0574485.1"/>
    <property type="molecule type" value="Genomic_DNA"/>
</dbReference>
<evidence type="ECO:0000313" key="3">
    <source>
        <dbReference type="Proteomes" id="UP000018208"/>
    </source>
</evidence>
<gene>
    <name evidence="1" type="ORF">SS50377_13994</name>
    <name evidence="2" type="ORF">SS50377_24443</name>
</gene>
<organism evidence="1">
    <name type="scientific">Spironucleus salmonicida</name>
    <dbReference type="NCBI Taxonomy" id="348837"/>
    <lineage>
        <taxon>Eukaryota</taxon>
        <taxon>Metamonada</taxon>
        <taxon>Diplomonadida</taxon>
        <taxon>Hexamitidae</taxon>
        <taxon>Hexamitinae</taxon>
        <taxon>Spironucleus</taxon>
    </lineage>
</organism>
<name>V6LP43_9EUKA</name>
<proteinExistence type="predicted"/>
<reference evidence="1 2" key="1">
    <citation type="journal article" date="2014" name="PLoS Genet.">
        <title>The Genome of Spironucleus salmonicida Highlights a Fish Pathogen Adapted to Fluctuating Environments.</title>
        <authorList>
            <person name="Xu F."/>
            <person name="Jerlstrom-Hultqvist J."/>
            <person name="Einarsson E."/>
            <person name="Astvaldsson A."/>
            <person name="Svard S.G."/>
            <person name="Andersson J.O."/>
        </authorList>
    </citation>
    <scope>NUCLEOTIDE SEQUENCE</scope>
    <source>
        <strain evidence="2">ATCC 50377</strain>
    </source>
</reference>
<reference evidence="2" key="2">
    <citation type="submission" date="2020-12" db="EMBL/GenBank/DDBJ databases">
        <title>New Spironucleus salmonicida genome in near-complete chromosomes.</title>
        <authorList>
            <person name="Xu F."/>
            <person name="Kurt Z."/>
            <person name="Jimenez-Gonzalez A."/>
            <person name="Astvaldsson A."/>
            <person name="Andersson J.O."/>
            <person name="Svard S.G."/>
        </authorList>
    </citation>
    <scope>NUCLEOTIDE SEQUENCE</scope>
    <source>
        <strain evidence="2">ATCC 50377</strain>
    </source>
</reference>
<dbReference type="VEuPathDB" id="GiardiaDB:SS50377_24443"/>
<protein>
    <submittedName>
        <fullName evidence="1">Uncharacterized protein</fullName>
    </submittedName>
</protein>
<sequence length="168" mass="19486">MNLNSIKTEQLFYTEIHTKLIQQLTNLNSCSSLIQIFNNLNSQFQNILSHPNKYHVEIEFQQVKAALLNAKINLKTSLLNGKPVHELVEQLQKSVYDAQQHFLGDSDVFQLKNSQLKGQFAESGTFIETDHDFLSDIVKSQLLKIKNQEEETANHMRQSRFVEDFYDL</sequence>
<evidence type="ECO:0000313" key="1">
    <source>
        <dbReference type="EMBL" id="EST46008.1"/>
    </source>
</evidence>
<dbReference type="Proteomes" id="UP000018208">
    <property type="component" value="Unassembled WGS sequence"/>
</dbReference>
<dbReference type="EMBL" id="KI546085">
    <property type="protein sequence ID" value="EST46008.1"/>
    <property type="molecule type" value="Genomic_DNA"/>
</dbReference>
<evidence type="ECO:0000313" key="2">
    <source>
        <dbReference type="EMBL" id="KAH0574485.1"/>
    </source>
</evidence>
<dbReference type="AlphaFoldDB" id="V6LP43"/>
<accession>V6LP43</accession>
<keyword evidence="3" id="KW-1185">Reference proteome</keyword>